<feature type="domain" description="Nudix hydrolase" evidence="13">
    <location>
        <begin position="2"/>
        <end position="127"/>
    </location>
</feature>
<dbReference type="InterPro" id="IPR047127">
    <property type="entry name" value="MutT-like"/>
</dbReference>
<proteinExistence type="inferred from homology"/>
<evidence type="ECO:0000256" key="11">
    <source>
        <dbReference type="ARBA" id="ARBA00038905"/>
    </source>
</evidence>
<name>A0ABY4HGU9_9BACI</name>
<keyword evidence="9" id="KW-0234">DNA repair</keyword>
<keyword evidence="6" id="KW-0227">DNA damage</keyword>
<evidence type="ECO:0000313" key="15">
    <source>
        <dbReference type="Proteomes" id="UP000830326"/>
    </source>
</evidence>
<protein>
    <recommendedName>
        <fullName evidence="11">8-oxo-dGTP diphosphatase</fullName>
        <ecNumber evidence="11">3.6.1.55</ecNumber>
    </recommendedName>
</protein>
<keyword evidence="4" id="KW-0235">DNA replication</keyword>
<evidence type="ECO:0000256" key="8">
    <source>
        <dbReference type="ARBA" id="ARBA00022842"/>
    </source>
</evidence>
<evidence type="ECO:0000259" key="13">
    <source>
        <dbReference type="PROSITE" id="PS51462"/>
    </source>
</evidence>
<keyword evidence="3" id="KW-0515">Mutator protein</keyword>
<keyword evidence="8" id="KW-0460">Magnesium</keyword>
<dbReference type="InterPro" id="IPR000086">
    <property type="entry name" value="NUDIX_hydrolase_dom"/>
</dbReference>
<comment type="similarity">
    <text evidence="2 12">Belongs to the Nudix hydrolase family.</text>
</comment>
<sequence length="130" mass="14881">MKRIISVVGAVIEQEDNILCALRSPSMSLPLHWEFPGGKIQEGEKPEEALVREINEELGCTIEVKRKIVETNEDNDNTTINLSTFFSEIKTGTPLAFEHDKIQWIHKRELNSLKWAPADIPTVEFITKYM</sequence>
<dbReference type="InterPro" id="IPR020476">
    <property type="entry name" value="Nudix_hydrolase"/>
</dbReference>
<evidence type="ECO:0000256" key="3">
    <source>
        <dbReference type="ARBA" id="ARBA00022457"/>
    </source>
</evidence>
<dbReference type="PROSITE" id="PS51462">
    <property type="entry name" value="NUDIX"/>
    <property type="match status" value="1"/>
</dbReference>
<evidence type="ECO:0000256" key="9">
    <source>
        <dbReference type="ARBA" id="ARBA00023204"/>
    </source>
</evidence>
<organism evidence="14 15">
    <name type="scientific">Halobacillus amylolyticus</name>
    <dbReference type="NCBI Taxonomy" id="2932259"/>
    <lineage>
        <taxon>Bacteria</taxon>
        <taxon>Bacillati</taxon>
        <taxon>Bacillota</taxon>
        <taxon>Bacilli</taxon>
        <taxon>Bacillales</taxon>
        <taxon>Bacillaceae</taxon>
        <taxon>Halobacillus</taxon>
    </lineage>
</organism>
<dbReference type="PRINTS" id="PR00502">
    <property type="entry name" value="NUDIXFAMILY"/>
</dbReference>
<dbReference type="Proteomes" id="UP000830326">
    <property type="component" value="Chromosome"/>
</dbReference>
<evidence type="ECO:0000256" key="6">
    <source>
        <dbReference type="ARBA" id="ARBA00022763"/>
    </source>
</evidence>
<dbReference type="InterPro" id="IPR020084">
    <property type="entry name" value="NUDIX_hydrolase_CS"/>
</dbReference>
<reference evidence="14" key="1">
    <citation type="submission" date="2022-04" db="EMBL/GenBank/DDBJ databases">
        <title>Halobacillus sp. isolated from saltern.</title>
        <authorList>
            <person name="Won M."/>
            <person name="Lee C.-M."/>
            <person name="Woen H.-Y."/>
            <person name="Kwon S.-W."/>
        </authorList>
    </citation>
    <scope>NUCLEOTIDE SEQUENCE</scope>
    <source>
        <strain evidence="14">SSHM10-5</strain>
    </source>
</reference>
<dbReference type="RefSeq" id="WP_245035262.1">
    <property type="nucleotide sequence ID" value="NZ_CP095075.1"/>
</dbReference>
<evidence type="ECO:0000256" key="4">
    <source>
        <dbReference type="ARBA" id="ARBA00022705"/>
    </source>
</evidence>
<keyword evidence="15" id="KW-1185">Reference proteome</keyword>
<evidence type="ECO:0000256" key="7">
    <source>
        <dbReference type="ARBA" id="ARBA00022801"/>
    </source>
</evidence>
<gene>
    <name evidence="14" type="ORF">MUO15_09195</name>
</gene>
<evidence type="ECO:0000256" key="1">
    <source>
        <dbReference type="ARBA" id="ARBA00001946"/>
    </source>
</evidence>
<evidence type="ECO:0000313" key="14">
    <source>
        <dbReference type="EMBL" id="UOR13602.1"/>
    </source>
</evidence>
<evidence type="ECO:0000256" key="12">
    <source>
        <dbReference type="RuleBase" id="RU003476"/>
    </source>
</evidence>
<dbReference type="PANTHER" id="PTHR47707">
    <property type="entry name" value="8-OXO-DGTP DIPHOSPHATASE"/>
    <property type="match status" value="1"/>
</dbReference>
<dbReference type="Gene3D" id="3.90.79.10">
    <property type="entry name" value="Nucleoside Triphosphate Pyrophosphohydrolase"/>
    <property type="match status" value="1"/>
</dbReference>
<keyword evidence="5" id="KW-0479">Metal-binding</keyword>
<dbReference type="SUPFAM" id="SSF55811">
    <property type="entry name" value="Nudix"/>
    <property type="match status" value="1"/>
</dbReference>
<comment type="cofactor">
    <cofactor evidence="1">
        <name>Mg(2+)</name>
        <dbReference type="ChEBI" id="CHEBI:18420"/>
    </cofactor>
</comment>
<dbReference type="CDD" id="cd03425">
    <property type="entry name" value="NUDIX_MutT_NudA_like"/>
    <property type="match status" value="1"/>
</dbReference>
<evidence type="ECO:0000256" key="5">
    <source>
        <dbReference type="ARBA" id="ARBA00022723"/>
    </source>
</evidence>
<dbReference type="Pfam" id="PF00293">
    <property type="entry name" value="NUDIX"/>
    <property type="match status" value="1"/>
</dbReference>
<dbReference type="EMBL" id="CP095075">
    <property type="protein sequence ID" value="UOR13602.1"/>
    <property type="molecule type" value="Genomic_DNA"/>
</dbReference>
<dbReference type="PROSITE" id="PS00893">
    <property type="entry name" value="NUDIX_BOX"/>
    <property type="match status" value="1"/>
</dbReference>
<comment type="catalytic activity">
    <reaction evidence="10">
        <text>8-oxo-dGTP + H2O = 8-oxo-dGMP + diphosphate + H(+)</text>
        <dbReference type="Rhea" id="RHEA:31575"/>
        <dbReference type="ChEBI" id="CHEBI:15377"/>
        <dbReference type="ChEBI" id="CHEBI:15378"/>
        <dbReference type="ChEBI" id="CHEBI:33019"/>
        <dbReference type="ChEBI" id="CHEBI:63224"/>
        <dbReference type="ChEBI" id="CHEBI:77896"/>
        <dbReference type="EC" id="3.6.1.55"/>
    </reaction>
</comment>
<accession>A0ABY4HGU9</accession>
<dbReference type="InterPro" id="IPR015797">
    <property type="entry name" value="NUDIX_hydrolase-like_dom_sf"/>
</dbReference>
<evidence type="ECO:0000256" key="2">
    <source>
        <dbReference type="ARBA" id="ARBA00005582"/>
    </source>
</evidence>
<dbReference type="EC" id="3.6.1.55" evidence="11"/>
<evidence type="ECO:0000256" key="10">
    <source>
        <dbReference type="ARBA" id="ARBA00035861"/>
    </source>
</evidence>
<dbReference type="PANTHER" id="PTHR47707:SF1">
    <property type="entry name" value="NUDIX HYDROLASE FAMILY PROTEIN"/>
    <property type="match status" value="1"/>
</dbReference>
<keyword evidence="7 12" id="KW-0378">Hydrolase</keyword>